<comment type="caution">
    <text evidence="3">The sequence shown here is derived from an EMBL/GenBank/DDBJ whole genome shotgun (WGS) entry which is preliminary data.</text>
</comment>
<dbReference type="SUPFAM" id="SSF47090">
    <property type="entry name" value="PGBD-like"/>
    <property type="match status" value="2"/>
</dbReference>
<protein>
    <submittedName>
        <fullName evidence="3">Peptidoglycan-binding protein</fullName>
    </submittedName>
</protein>
<dbReference type="InterPro" id="IPR036365">
    <property type="entry name" value="PGBD-like_sf"/>
</dbReference>
<dbReference type="Proteomes" id="UP001183414">
    <property type="component" value="Unassembled WGS sequence"/>
</dbReference>
<dbReference type="Pfam" id="PF01471">
    <property type="entry name" value="PG_binding_1"/>
    <property type="match status" value="2"/>
</dbReference>
<keyword evidence="4" id="KW-1185">Reference proteome</keyword>
<gene>
    <name evidence="3" type="ORF">RM572_05415</name>
</gene>
<sequence>MRGRRRRRPVLTGALALLVALGVTTGAGAATASDASSSGKAPGQEVSWRAELGVRGGDDVGVRFTDGALRLRAEGVRPASAGGEGAQGAAVLPVRELGRTVHRVSVDLQARTPQGTRVAVDVRGRGAGGVWTEWREAAAGAPALLPRAATSVQARVTLFGMADGSAGPVVEGLRLSAEAVPASERAKERPQAAAAFSATVFATREGLVGHTTANGHVIQPNDHFVALPSRRGLSPKGSHEYSVRVCGPARCETAPVWDVGPWNTKDDYWNPSSVRQMWKDLPRGRPEAQAAYQDNYNGGADEFGRQVANPAGIDLADGTFYNVGLNNNGWVTVTYLWTDGGGGTPQLSFPSYSTLRDGSSGPQVSAAQHLLNTNGFDAGAVDGAFGPNTASAVRAFQQSRSLSVDGVVGPKTWTALLSAGSKPTLRQGDSGAAVERLQRALTAALGRTVDADGAFGPNTDDAVRDYQSSRGLGVDGIVGSGTWGALQAGR</sequence>
<dbReference type="InterPro" id="IPR006311">
    <property type="entry name" value="TAT_signal"/>
</dbReference>
<feature type="signal peptide" evidence="1">
    <location>
        <begin position="1"/>
        <end position="29"/>
    </location>
</feature>
<feature type="domain" description="Peptidoglycan binding-like" evidence="2">
    <location>
        <begin position="360"/>
        <end position="416"/>
    </location>
</feature>
<dbReference type="InterPro" id="IPR002477">
    <property type="entry name" value="Peptidoglycan-bd-like"/>
</dbReference>
<keyword evidence="1" id="KW-0732">Signal</keyword>
<proteinExistence type="predicted"/>
<dbReference type="EMBL" id="JAVREQ010000003">
    <property type="protein sequence ID" value="MDT0378216.1"/>
    <property type="molecule type" value="Genomic_DNA"/>
</dbReference>
<dbReference type="RefSeq" id="WP_311672122.1">
    <property type="nucleotide sequence ID" value="NZ_JAVREQ010000003.1"/>
</dbReference>
<feature type="domain" description="Peptidoglycan binding-like" evidence="2">
    <location>
        <begin position="430"/>
        <end position="486"/>
    </location>
</feature>
<organism evidence="3 4">
    <name type="scientific">Streptomyces hazeniae</name>
    <dbReference type="NCBI Taxonomy" id="3075538"/>
    <lineage>
        <taxon>Bacteria</taxon>
        <taxon>Bacillati</taxon>
        <taxon>Actinomycetota</taxon>
        <taxon>Actinomycetes</taxon>
        <taxon>Kitasatosporales</taxon>
        <taxon>Streptomycetaceae</taxon>
        <taxon>Streptomyces</taxon>
    </lineage>
</organism>
<dbReference type="PROSITE" id="PS51318">
    <property type="entry name" value="TAT"/>
    <property type="match status" value="1"/>
</dbReference>
<evidence type="ECO:0000256" key="1">
    <source>
        <dbReference type="SAM" id="SignalP"/>
    </source>
</evidence>
<evidence type="ECO:0000259" key="2">
    <source>
        <dbReference type="Pfam" id="PF01471"/>
    </source>
</evidence>
<reference evidence="4" key="1">
    <citation type="submission" date="2023-07" db="EMBL/GenBank/DDBJ databases">
        <title>30 novel species of actinomycetes from the DSMZ collection.</title>
        <authorList>
            <person name="Nouioui I."/>
        </authorList>
    </citation>
    <scope>NUCLEOTIDE SEQUENCE [LARGE SCALE GENOMIC DNA]</scope>
    <source>
        <strain evidence="4">DSM 42041</strain>
    </source>
</reference>
<dbReference type="InterPro" id="IPR036366">
    <property type="entry name" value="PGBDSf"/>
</dbReference>
<feature type="chain" id="PRO_5047454716" evidence="1">
    <location>
        <begin position="30"/>
        <end position="490"/>
    </location>
</feature>
<accession>A0ABU2NNQ0</accession>
<evidence type="ECO:0000313" key="4">
    <source>
        <dbReference type="Proteomes" id="UP001183414"/>
    </source>
</evidence>
<name>A0ABU2NNQ0_9ACTN</name>
<dbReference type="Gene3D" id="1.10.101.10">
    <property type="entry name" value="PGBD-like superfamily/PGBD"/>
    <property type="match status" value="2"/>
</dbReference>
<evidence type="ECO:0000313" key="3">
    <source>
        <dbReference type="EMBL" id="MDT0378216.1"/>
    </source>
</evidence>